<dbReference type="SMART" id="SM00181">
    <property type="entry name" value="EGF"/>
    <property type="match status" value="1"/>
</dbReference>
<evidence type="ECO:0000313" key="6">
    <source>
        <dbReference type="WBParaSite" id="PSAMB.scaffold10671size3914.g33524.t1"/>
    </source>
</evidence>
<dbReference type="InterPro" id="IPR050372">
    <property type="entry name" value="Neurexin-related_CASP"/>
</dbReference>
<dbReference type="CDD" id="cd00110">
    <property type="entry name" value="LamG"/>
    <property type="match status" value="1"/>
</dbReference>
<dbReference type="Proteomes" id="UP000887566">
    <property type="component" value="Unplaced"/>
</dbReference>
<dbReference type="Gene3D" id="2.60.120.200">
    <property type="match status" value="1"/>
</dbReference>
<dbReference type="PROSITE" id="PS00022">
    <property type="entry name" value="EGF_1"/>
    <property type="match status" value="1"/>
</dbReference>
<dbReference type="PROSITE" id="PS01186">
    <property type="entry name" value="EGF_2"/>
    <property type="match status" value="1"/>
</dbReference>
<dbReference type="GO" id="GO:0016020">
    <property type="term" value="C:membrane"/>
    <property type="evidence" value="ECO:0007669"/>
    <property type="project" value="UniProtKB-SubCell"/>
</dbReference>
<proteinExistence type="predicted"/>
<feature type="disulfide bond" evidence="2">
    <location>
        <begin position="52"/>
        <end position="61"/>
    </location>
</feature>
<dbReference type="GO" id="GO:0005509">
    <property type="term" value="F:calcium ion binding"/>
    <property type="evidence" value="ECO:0007669"/>
    <property type="project" value="InterPro"/>
</dbReference>
<evidence type="ECO:0000259" key="4">
    <source>
        <dbReference type="PROSITE" id="PS50026"/>
    </source>
</evidence>
<dbReference type="InterPro" id="IPR001791">
    <property type="entry name" value="Laminin_G"/>
</dbReference>
<evidence type="ECO:0000256" key="2">
    <source>
        <dbReference type="PROSITE-ProRule" id="PRU00076"/>
    </source>
</evidence>
<dbReference type="Pfam" id="PF00008">
    <property type="entry name" value="EGF"/>
    <property type="match status" value="1"/>
</dbReference>
<dbReference type="PANTHER" id="PTHR15036:SF85">
    <property type="entry name" value="SP2353, ISOFORM A"/>
    <property type="match status" value="1"/>
</dbReference>
<keyword evidence="1 2" id="KW-1015">Disulfide bond</keyword>
<name>A0A914UJS6_9BILA</name>
<keyword evidence="5" id="KW-1185">Reference proteome</keyword>
<dbReference type="Gene3D" id="2.10.25.10">
    <property type="entry name" value="Laminin"/>
    <property type="match status" value="1"/>
</dbReference>
<dbReference type="PROSITE" id="PS50026">
    <property type="entry name" value="EGF_3"/>
    <property type="match status" value="1"/>
</dbReference>
<evidence type="ECO:0000259" key="3">
    <source>
        <dbReference type="PROSITE" id="PS50025"/>
    </source>
</evidence>
<dbReference type="CDD" id="cd00054">
    <property type="entry name" value="EGF_CA"/>
    <property type="match status" value="1"/>
</dbReference>
<dbReference type="AlphaFoldDB" id="A0A914UJS6"/>
<feature type="domain" description="Laminin G" evidence="3">
    <location>
        <begin position="74"/>
        <end position="148"/>
    </location>
</feature>
<feature type="domain" description="EGF-like" evidence="4">
    <location>
        <begin position="26"/>
        <end position="62"/>
    </location>
</feature>
<keyword evidence="2" id="KW-0245">EGF-like domain</keyword>
<dbReference type="PROSITE" id="PS50025">
    <property type="entry name" value="LAM_G_DOMAIN"/>
    <property type="match status" value="1"/>
</dbReference>
<evidence type="ECO:0000256" key="1">
    <source>
        <dbReference type="ARBA" id="ARBA00023157"/>
    </source>
</evidence>
<protein>
    <submittedName>
        <fullName evidence="6">Uncharacterized protein</fullName>
    </submittedName>
</protein>
<comment type="caution">
    <text evidence="2">Lacks conserved residue(s) required for the propagation of feature annotation.</text>
</comment>
<evidence type="ECO:0000313" key="5">
    <source>
        <dbReference type="Proteomes" id="UP000887566"/>
    </source>
</evidence>
<dbReference type="InterPro" id="IPR000742">
    <property type="entry name" value="EGF"/>
</dbReference>
<reference evidence="6" key="1">
    <citation type="submission" date="2022-11" db="UniProtKB">
        <authorList>
            <consortium name="WormBaseParasite"/>
        </authorList>
    </citation>
    <scope>IDENTIFICATION</scope>
</reference>
<organism evidence="5 6">
    <name type="scientific">Plectus sambesii</name>
    <dbReference type="NCBI Taxonomy" id="2011161"/>
    <lineage>
        <taxon>Eukaryota</taxon>
        <taxon>Metazoa</taxon>
        <taxon>Ecdysozoa</taxon>
        <taxon>Nematoda</taxon>
        <taxon>Chromadorea</taxon>
        <taxon>Plectida</taxon>
        <taxon>Plectina</taxon>
        <taxon>Plectoidea</taxon>
        <taxon>Plectidae</taxon>
        <taxon>Plectus</taxon>
    </lineage>
</organism>
<dbReference type="Pfam" id="PF00054">
    <property type="entry name" value="Laminin_G_1"/>
    <property type="match status" value="1"/>
</dbReference>
<dbReference type="SMART" id="SM00179">
    <property type="entry name" value="EGF_CA"/>
    <property type="match status" value="1"/>
</dbReference>
<dbReference type="InterPro" id="IPR001881">
    <property type="entry name" value="EGF-like_Ca-bd_dom"/>
</dbReference>
<accession>A0A914UJS6</accession>
<sequence>MSATRKIESNHVNDTAERIGAVKEYNGPPCTDDLCLNGAKCEPILNDFRCRCSTGYAGKHCENRLQSDVATNPSIKLDGSTAQSYRNKITKSVTGQQSNKLTLEIRTTERNGLIWWENKGATLYGDYLAIALIDGRISLTFNLGTEKE</sequence>
<dbReference type="SUPFAM" id="SSF49899">
    <property type="entry name" value="Concanavalin A-like lectins/glucanases"/>
    <property type="match status" value="1"/>
</dbReference>
<dbReference type="WBParaSite" id="PSAMB.scaffold10671size3914.g33524.t1">
    <property type="protein sequence ID" value="PSAMB.scaffold10671size3914.g33524.t1"/>
    <property type="gene ID" value="PSAMB.scaffold10671size3914.g33524"/>
</dbReference>
<dbReference type="PANTHER" id="PTHR15036">
    <property type="entry name" value="PIKACHURIN-LIKE PROTEIN"/>
    <property type="match status" value="1"/>
</dbReference>
<dbReference type="InterPro" id="IPR013320">
    <property type="entry name" value="ConA-like_dom_sf"/>
</dbReference>